<reference evidence="1" key="1">
    <citation type="submission" date="2020-04" db="EMBL/GenBank/DDBJ databases">
        <authorList>
            <person name="Chiriac C."/>
            <person name="Salcher M."/>
            <person name="Ghai R."/>
            <person name="Kavagutti S V."/>
        </authorList>
    </citation>
    <scope>NUCLEOTIDE SEQUENCE</scope>
</reference>
<organism evidence="1">
    <name type="scientific">uncultured Caudovirales phage</name>
    <dbReference type="NCBI Taxonomy" id="2100421"/>
    <lineage>
        <taxon>Viruses</taxon>
        <taxon>Duplodnaviria</taxon>
        <taxon>Heunggongvirae</taxon>
        <taxon>Uroviricota</taxon>
        <taxon>Caudoviricetes</taxon>
        <taxon>Peduoviridae</taxon>
        <taxon>Maltschvirus</taxon>
        <taxon>Maltschvirus maltsch</taxon>
    </lineage>
</organism>
<proteinExistence type="predicted"/>
<evidence type="ECO:0000313" key="1">
    <source>
        <dbReference type="EMBL" id="CAB4140241.1"/>
    </source>
</evidence>
<dbReference type="EMBL" id="LR796380">
    <property type="protein sequence ID" value="CAB4140241.1"/>
    <property type="molecule type" value="Genomic_DNA"/>
</dbReference>
<gene>
    <name evidence="1" type="ORF">UFOVP395_7</name>
</gene>
<protein>
    <submittedName>
        <fullName evidence="1">Uncharacterized protein</fullName>
    </submittedName>
</protein>
<sequence length="48" mass="6071">MYQVTVTSGRKIVSRQKFQNEDEAWEYYDRYTDRYTCEFKNLSYYKEH</sequence>
<accession>A0A6J5M1W7</accession>
<name>A0A6J5M1W7_9CAUD</name>